<dbReference type="SMART" id="SM00287">
    <property type="entry name" value="SH3b"/>
    <property type="match status" value="2"/>
</dbReference>
<keyword evidence="1" id="KW-0732">Signal</keyword>
<dbReference type="InterPro" id="IPR003646">
    <property type="entry name" value="SH3-like_bac-type"/>
</dbReference>
<organism evidence="3 4">
    <name type="scientific">Aquincola tertiaricarbonis</name>
    <dbReference type="NCBI Taxonomy" id="391953"/>
    <lineage>
        <taxon>Bacteria</taxon>
        <taxon>Pseudomonadati</taxon>
        <taxon>Pseudomonadota</taxon>
        <taxon>Betaproteobacteria</taxon>
        <taxon>Burkholderiales</taxon>
        <taxon>Sphaerotilaceae</taxon>
        <taxon>Aquincola</taxon>
    </lineage>
</organism>
<dbReference type="PANTHER" id="PTHR34408:SF1">
    <property type="entry name" value="GLYCOSYL HYDROLASE FAMILY 19 DOMAIN-CONTAINING PROTEIN HI_1415"/>
    <property type="match status" value="1"/>
</dbReference>
<dbReference type="PANTHER" id="PTHR34408">
    <property type="entry name" value="FAMILY PROTEIN, PUTATIVE-RELATED"/>
    <property type="match status" value="1"/>
</dbReference>
<feature type="domain" description="SH3b" evidence="2">
    <location>
        <begin position="34"/>
        <end position="95"/>
    </location>
</feature>
<evidence type="ECO:0000313" key="4">
    <source>
        <dbReference type="Proteomes" id="UP001056201"/>
    </source>
</evidence>
<evidence type="ECO:0000259" key="2">
    <source>
        <dbReference type="SMART" id="SM00287"/>
    </source>
</evidence>
<dbReference type="Pfam" id="PF08239">
    <property type="entry name" value="SH3_3"/>
    <property type="match status" value="2"/>
</dbReference>
<feature type="chain" id="PRO_5045189116" evidence="1">
    <location>
        <begin position="34"/>
        <end position="158"/>
    </location>
</feature>
<dbReference type="EMBL" id="CP097635">
    <property type="protein sequence ID" value="URI06198.1"/>
    <property type="molecule type" value="Genomic_DNA"/>
</dbReference>
<protein>
    <submittedName>
        <fullName evidence="3">SH3 domain-containing protein</fullName>
    </submittedName>
</protein>
<name>A0ABY4S3A9_AQUTE</name>
<dbReference type="Proteomes" id="UP001056201">
    <property type="component" value="Chromosome 1"/>
</dbReference>
<feature type="signal peptide" evidence="1">
    <location>
        <begin position="1"/>
        <end position="33"/>
    </location>
</feature>
<dbReference type="RefSeq" id="WP_250194462.1">
    <property type="nucleotide sequence ID" value="NZ_CP097635.1"/>
</dbReference>
<evidence type="ECO:0000256" key="1">
    <source>
        <dbReference type="SAM" id="SignalP"/>
    </source>
</evidence>
<reference evidence="3" key="1">
    <citation type="submission" date="2022-05" db="EMBL/GenBank/DDBJ databases">
        <title>An RpoN-dependent PEP-CTERM gene is involved in floc formation of an Aquincola tertiaricarbonis strain.</title>
        <authorList>
            <person name="Qiu D."/>
            <person name="Xia M."/>
        </authorList>
    </citation>
    <scope>NUCLEOTIDE SEQUENCE</scope>
    <source>
        <strain evidence="3">RN12</strain>
    </source>
</reference>
<dbReference type="InterPro" id="IPR052354">
    <property type="entry name" value="Cell_Wall_Dynamics_Protein"/>
</dbReference>
<feature type="domain" description="SH3b" evidence="2">
    <location>
        <begin position="96"/>
        <end position="158"/>
    </location>
</feature>
<gene>
    <name evidence="3" type="ORF">MW290_09690</name>
</gene>
<proteinExistence type="predicted"/>
<dbReference type="Gene3D" id="2.30.30.40">
    <property type="entry name" value="SH3 Domains"/>
    <property type="match status" value="2"/>
</dbReference>
<keyword evidence="4" id="KW-1185">Reference proteome</keyword>
<sequence length="158" mass="17788">MLSFHLPRTAFVRPLLLAAAAVGLLAPTLPATAQQMVSIQGSAVNLRAGPRANAEVLWEVTRGYPLKVVGHQGRWLRVQDFENDRAWVARSLTGRTPHHVVRADVARLRSGPGTRFKVLAQLPRYEVLRTRGKQEGWVRVERESGQRGWVAKRLLWGW</sequence>
<evidence type="ECO:0000313" key="3">
    <source>
        <dbReference type="EMBL" id="URI06198.1"/>
    </source>
</evidence>
<accession>A0ABY4S3A9</accession>